<dbReference type="NCBIfam" id="NF037995">
    <property type="entry name" value="TRAP_S1"/>
    <property type="match status" value="1"/>
</dbReference>
<dbReference type="Gene3D" id="3.40.190.170">
    <property type="entry name" value="Bacterial extracellular solute-binding protein, family 7"/>
    <property type="match status" value="1"/>
</dbReference>
<evidence type="ECO:0000313" key="5">
    <source>
        <dbReference type="EMBL" id="QRZ15144.1"/>
    </source>
</evidence>
<dbReference type="EMBL" id="CP070371">
    <property type="protein sequence ID" value="QRZ15144.1"/>
    <property type="molecule type" value="Genomic_DNA"/>
</dbReference>
<reference evidence="5 6" key="1">
    <citation type="submission" date="2021-02" db="EMBL/GenBank/DDBJ databases">
        <title>Paracoccus methylovroum sp.nov., a new methanol and methylamine utilizing methylotrophic denitrifer.</title>
        <authorList>
            <person name="Timsy T."/>
            <person name="Behrendt U."/>
            <person name="Ulrich A."/>
            <person name="Spanner T."/>
            <person name="Foesel B.U."/>
            <person name="Horn M.A."/>
            <person name="Kolb S."/>
        </authorList>
    </citation>
    <scope>NUCLEOTIDE SEQUENCE [LARGE SCALE GENOMIC DNA]</scope>
    <source>
        <strain evidence="5 6">H4-D09</strain>
    </source>
</reference>
<accession>A0ABX7JQ80</accession>
<keyword evidence="2 4" id="KW-0732">Signal</keyword>
<dbReference type="InterPro" id="IPR018389">
    <property type="entry name" value="DctP_fam"/>
</dbReference>
<dbReference type="Pfam" id="PF03480">
    <property type="entry name" value="DctP"/>
    <property type="match status" value="1"/>
</dbReference>
<dbReference type="InterPro" id="IPR038404">
    <property type="entry name" value="TRAP_DctP_sf"/>
</dbReference>
<evidence type="ECO:0000256" key="2">
    <source>
        <dbReference type="ARBA" id="ARBA00022729"/>
    </source>
</evidence>
<evidence type="ECO:0000256" key="4">
    <source>
        <dbReference type="SAM" id="SignalP"/>
    </source>
</evidence>
<comment type="subcellular location">
    <subcellularLocation>
        <location evidence="1">Periplasm</location>
    </subcellularLocation>
</comment>
<dbReference type="PANTHER" id="PTHR33376">
    <property type="match status" value="1"/>
</dbReference>
<dbReference type="RefSeq" id="WP_205296103.1">
    <property type="nucleotide sequence ID" value="NZ_CP070371.1"/>
</dbReference>
<evidence type="ECO:0000313" key="6">
    <source>
        <dbReference type="Proteomes" id="UP000663629"/>
    </source>
</evidence>
<protein>
    <submittedName>
        <fullName evidence="5">TRAP transporter substrate-binding protein DctP</fullName>
    </submittedName>
</protein>
<sequence>MTFNRIAAVATAAALALGASAAQAEMEIRISSAAPPGNPLVDGFEVIKQRMEAAYPGEIKVTIHHSSSLFKQGTELPAMQRGNLEMATPIVYEIEQQLPEYGPLGKPYVYRDVDHMLAVFNGEIGARFYSDVEEKMGVVILDTGYLGTRTIGLRSEHGVTSPDDLHGIKLRMAPGAAYQNLATALGAVPVSMPATEVYLALKTGAIDGQDNPLNLVADWKFDEVTAEFVMTDHLVQPVFFAISGKAWNQLTPDQQQTLRDAAKEGTAEQIRLTRGAETAARERFEAEGKLFSTPDLAPFRASVDAVYAQPGMMKGWRVELLDEVAAVE</sequence>
<dbReference type="Proteomes" id="UP000663629">
    <property type="component" value="Chromosome 2"/>
</dbReference>
<keyword evidence="6" id="KW-1185">Reference proteome</keyword>
<feature type="chain" id="PRO_5045815964" evidence="4">
    <location>
        <begin position="25"/>
        <end position="328"/>
    </location>
</feature>
<dbReference type="SUPFAM" id="SSF53850">
    <property type="entry name" value="Periplasmic binding protein-like II"/>
    <property type="match status" value="1"/>
</dbReference>
<evidence type="ECO:0000256" key="3">
    <source>
        <dbReference type="ARBA" id="ARBA00022764"/>
    </source>
</evidence>
<gene>
    <name evidence="5" type="primary">dctP</name>
    <name evidence="5" type="ORF">JWJ88_19635</name>
</gene>
<keyword evidence="3" id="KW-0574">Periplasm</keyword>
<feature type="signal peptide" evidence="4">
    <location>
        <begin position="1"/>
        <end position="24"/>
    </location>
</feature>
<proteinExistence type="predicted"/>
<dbReference type="PANTHER" id="PTHR33376:SF4">
    <property type="entry name" value="SIALIC ACID-BINDING PERIPLASMIC PROTEIN SIAP"/>
    <property type="match status" value="1"/>
</dbReference>
<organism evidence="5 6">
    <name type="scientific">Paracoccus methylovorus</name>
    <dbReference type="NCBI Taxonomy" id="2812658"/>
    <lineage>
        <taxon>Bacteria</taxon>
        <taxon>Pseudomonadati</taxon>
        <taxon>Pseudomonadota</taxon>
        <taxon>Alphaproteobacteria</taxon>
        <taxon>Rhodobacterales</taxon>
        <taxon>Paracoccaceae</taxon>
        <taxon>Paracoccus</taxon>
    </lineage>
</organism>
<name>A0ABX7JQ80_9RHOB</name>
<evidence type="ECO:0000256" key="1">
    <source>
        <dbReference type="ARBA" id="ARBA00004418"/>
    </source>
</evidence>